<dbReference type="Proteomes" id="UP000242474">
    <property type="component" value="Unassembled WGS sequence"/>
</dbReference>
<evidence type="ECO:0000313" key="1">
    <source>
        <dbReference type="EMBL" id="PIA13832.1"/>
    </source>
</evidence>
<evidence type="ECO:0000313" key="2">
    <source>
        <dbReference type="Proteomes" id="UP000242474"/>
    </source>
</evidence>
<sequence>MSNYYITVEDSKSGVGFVLSFEDFQPGIAKEILERISTLLRSKRYAVKVLTDIEEHDNDNDNCKKDKVEIHHEMRISIEGGAVNLDMCSAKETEKLKKELLQAVEDSQPPKVITFGLYK</sequence>
<accession>A0A2G5B4A4</accession>
<keyword evidence="2" id="KW-1185">Reference proteome</keyword>
<reference evidence="1 2" key="1">
    <citation type="journal article" date="2015" name="Genome Biol. Evol.">
        <title>Phylogenomic analyses indicate that early fungi evolved digesting cell walls of algal ancestors of land plants.</title>
        <authorList>
            <person name="Chang Y."/>
            <person name="Wang S."/>
            <person name="Sekimoto S."/>
            <person name="Aerts A.L."/>
            <person name="Choi C."/>
            <person name="Clum A."/>
            <person name="LaButti K.M."/>
            <person name="Lindquist E.A."/>
            <person name="Yee Ngan C."/>
            <person name="Ohm R.A."/>
            <person name="Salamov A.A."/>
            <person name="Grigoriev I.V."/>
            <person name="Spatafora J.W."/>
            <person name="Berbee M.L."/>
        </authorList>
    </citation>
    <scope>NUCLEOTIDE SEQUENCE [LARGE SCALE GENOMIC DNA]</scope>
    <source>
        <strain evidence="1 2">NRRL 1564</strain>
    </source>
</reference>
<protein>
    <submittedName>
        <fullName evidence="1">Uncharacterized protein</fullName>
    </submittedName>
</protein>
<name>A0A2G5B4A4_COERN</name>
<dbReference type="AlphaFoldDB" id="A0A2G5B4A4"/>
<organism evidence="1 2">
    <name type="scientific">Coemansia reversa (strain ATCC 12441 / NRRL 1564)</name>
    <dbReference type="NCBI Taxonomy" id="763665"/>
    <lineage>
        <taxon>Eukaryota</taxon>
        <taxon>Fungi</taxon>
        <taxon>Fungi incertae sedis</taxon>
        <taxon>Zoopagomycota</taxon>
        <taxon>Kickxellomycotina</taxon>
        <taxon>Kickxellomycetes</taxon>
        <taxon>Kickxellales</taxon>
        <taxon>Kickxellaceae</taxon>
        <taxon>Coemansia</taxon>
    </lineage>
</organism>
<dbReference type="EMBL" id="KZ303526">
    <property type="protein sequence ID" value="PIA13832.1"/>
    <property type="molecule type" value="Genomic_DNA"/>
</dbReference>
<gene>
    <name evidence="1" type="ORF">COEREDRAFT_89256</name>
</gene>
<proteinExistence type="predicted"/>